<dbReference type="Gene3D" id="3.40.50.2020">
    <property type="match status" value="1"/>
</dbReference>
<evidence type="ECO:0000259" key="2">
    <source>
        <dbReference type="Pfam" id="PF00156"/>
    </source>
</evidence>
<sequence length="223" mass="23302">MTGVLPALRDALATLFPVACAGCGAPDHGVCAACRAELRAACRPRVTVAHGLAVATAIDYDARLRALADAYKERGRVDVATHLAPLLRASLAALVRQLAAPPIGLLLVPVPSRRAARAARGFGHVELLIERAVRGGAAQGLAHVRRVRDQAGLGREARAENLIGALRARPLVRGRDCVIVDDFVTTGATLFEARRALEAAGARVVGAAVVGRVPSRNNINGNF</sequence>
<accession>A0ABW5V3C5</accession>
<dbReference type="InterPro" id="IPR051910">
    <property type="entry name" value="ComF/GntX_DNA_util-trans"/>
</dbReference>
<dbReference type="InterPro" id="IPR029057">
    <property type="entry name" value="PRTase-like"/>
</dbReference>
<name>A0ABW5V3C5_9MICO</name>
<keyword evidence="4" id="KW-1185">Reference proteome</keyword>
<gene>
    <name evidence="3" type="ORF">ACFSW7_12305</name>
</gene>
<comment type="caution">
    <text evidence="3">The sequence shown here is derived from an EMBL/GenBank/DDBJ whole genome shotgun (WGS) entry which is preliminary data.</text>
</comment>
<evidence type="ECO:0000256" key="1">
    <source>
        <dbReference type="ARBA" id="ARBA00008007"/>
    </source>
</evidence>
<protein>
    <submittedName>
        <fullName evidence="3">ComF family protein</fullName>
    </submittedName>
</protein>
<dbReference type="SUPFAM" id="SSF53271">
    <property type="entry name" value="PRTase-like"/>
    <property type="match status" value="1"/>
</dbReference>
<dbReference type="InterPro" id="IPR000836">
    <property type="entry name" value="PRTase_dom"/>
</dbReference>
<reference evidence="4" key="1">
    <citation type="journal article" date="2019" name="Int. J. Syst. Evol. Microbiol.">
        <title>The Global Catalogue of Microorganisms (GCM) 10K type strain sequencing project: providing services to taxonomists for standard genome sequencing and annotation.</title>
        <authorList>
            <consortium name="The Broad Institute Genomics Platform"/>
            <consortium name="The Broad Institute Genome Sequencing Center for Infectious Disease"/>
            <person name="Wu L."/>
            <person name="Ma J."/>
        </authorList>
    </citation>
    <scope>NUCLEOTIDE SEQUENCE [LARGE SCALE GENOMIC DNA]</scope>
    <source>
        <strain evidence="4">TISTR 1514</strain>
    </source>
</reference>
<dbReference type="CDD" id="cd06223">
    <property type="entry name" value="PRTases_typeI"/>
    <property type="match status" value="1"/>
</dbReference>
<proteinExistence type="inferred from homology"/>
<dbReference type="Proteomes" id="UP001597492">
    <property type="component" value="Unassembled WGS sequence"/>
</dbReference>
<evidence type="ECO:0000313" key="4">
    <source>
        <dbReference type="Proteomes" id="UP001597492"/>
    </source>
</evidence>
<dbReference type="PANTHER" id="PTHR47505">
    <property type="entry name" value="DNA UTILIZATION PROTEIN YHGH"/>
    <property type="match status" value="1"/>
</dbReference>
<organism evidence="3 4">
    <name type="scientific">Gulosibacter faecalis</name>
    <dbReference type="NCBI Taxonomy" id="272240"/>
    <lineage>
        <taxon>Bacteria</taxon>
        <taxon>Bacillati</taxon>
        <taxon>Actinomycetota</taxon>
        <taxon>Actinomycetes</taxon>
        <taxon>Micrococcales</taxon>
        <taxon>Microbacteriaceae</taxon>
        <taxon>Gulosibacter</taxon>
    </lineage>
</organism>
<dbReference type="Pfam" id="PF00156">
    <property type="entry name" value="Pribosyltran"/>
    <property type="match status" value="1"/>
</dbReference>
<dbReference type="RefSeq" id="WP_019618671.1">
    <property type="nucleotide sequence ID" value="NZ_JBHUNE010000009.1"/>
</dbReference>
<dbReference type="EMBL" id="JBHUNE010000009">
    <property type="protein sequence ID" value="MFD2759157.1"/>
    <property type="molecule type" value="Genomic_DNA"/>
</dbReference>
<feature type="domain" description="Phosphoribosyltransferase" evidence="2">
    <location>
        <begin position="126"/>
        <end position="215"/>
    </location>
</feature>
<comment type="similarity">
    <text evidence="1">Belongs to the ComF/GntX family.</text>
</comment>
<dbReference type="PANTHER" id="PTHR47505:SF1">
    <property type="entry name" value="DNA UTILIZATION PROTEIN YHGH"/>
    <property type="match status" value="1"/>
</dbReference>
<evidence type="ECO:0000313" key="3">
    <source>
        <dbReference type="EMBL" id="MFD2759157.1"/>
    </source>
</evidence>